<dbReference type="GO" id="GO:0004519">
    <property type="term" value="F:endonuclease activity"/>
    <property type="evidence" value="ECO:0007669"/>
    <property type="project" value="UniProtKB-KW"/>
</dbReference>
<dbReference type="RefSeq" id="WP_128220044.1">
    <property type="nucleotide sequence ID" value="NZ_CP034929.1"/>
</dbReference>
<keyword evidence="2" id="KW-0255">Endonuclease</keyword>
<dbReference type="Gene3D" id="3.40.50.300">
    <property type="entry name" value="P-loop containing nucleotide triphosphate hydrolases"/>
    <property type="match status" value="1"/>
</dbReference>
<sequence>MNEWSGRRVTEAREWALGHLPATCGKCGGPIKPAQGWVLGHIKDRALFPELMWQPTNWQREHRDCSNSSSQSVVQKNAAVTALVAVGVDRADAAELVADGGLFPEPRAPRQSPPLPFSLPATTRPRVTATSKAAPSIETREPLILRQDLVWDSARLREYSWLEEFALVPDDAAPPLAMTPPHPEAVCSYGWDGCTHVDPGHQIVRWARESVKVDLRWWQRLAIVRQMEHRADGTPCWEEVDETAPRRSGKSVRIRVMALWRMAHADLIGEIQTVVHCGNDLPICREIQRGAWPWARARWGDKSVTTANGKEQIEGADGSRWLVKAQDSVYGYDAGLGVVDEAWDVKPAAITEGLEPALMERLWSQLHITSTAHRKATSLLKGKISAALASDDGRTLLLWWGALPQDDPGDPEVHRKASPHWSAEREKMLATKYERALLGEDDPDADDPDPMEGFRAQYLNVWALKAAKLARGTAIVDRAAWDELTVPAPSSTPTGCAVESWFDSGVSVALAWTLEDGAALVHVVDCPDLATAREAVDASGYRGRVSVGASIADHVELRGLPLDPVRATPIAGVLDIAQLLRDGQLAHAGGDALTRQILAQRTVPGAGGPRLATHARADAIKAAAWAASAARNRPARKSKMRVLVASS</sequence>
<dbReference type="InterPro" id="IPR027417">
    <property type="entry name" value="P-loop_NTPase"/>
</dbReference>
<dbReference type="Proteomes" id="UP001596098">
    <property type="component" value="Unassembled WGS sequence"/>
</dbReference>
<proteinExistence type="predicted"/>
<keyword evidence="2" id="KW-0378">Hydrolase</keyword>
<evidence type="ECO:0000313" key="3">
    <source>
        <dbReference type="Proteomes" id="UP001596098"/>
    </source>
</evidence>
<dbReference type="EMBL" id="JBHSQI010000004">
    <property type="protein sequence ID" value="MFC6153659.1"/>
    <property type="molecule type" value="Genomic_DNA"/>
</dbReference>
<organism evidence="2 3">
    <name type="scientific">Nocardioides yefusunii</name>
    <dbReference type="NCBI Taxonomy" id="2500546"/>
    <lineage>
        <taxon>Bacteria</taxon>
        <taxon>Bacillati</taxon>
        <taxon>Actinomycetota</taxon>
        <taxon>Actinomycetes</taxon>
        <taxon>Propionibacteriales</taxon>
        <taxon>Nocardioidaceae</taxon>
        <taxon>Nocardioides</taxon>
    </lineage>
</organism>
<evidence type="ECO:0000256" key="1">
    <source>
        <dbReference type="SAM" id="MobiDB-lite"/>
    </source>
</evidence>
<keyword evidence="2" id="KW-0540">Nuclease</keyword>
<comment type="caution">
    <text evidence="2">The sequence shown here is derived from an EMBL/GenBank/DDBJ whole genome shotgun (WGS) entry which is preliminary data.</text>
</comment>
<feature type="region of interest" description="Disordered" evidence="1">
    <location>
        <begin position="102"/>
        <end position="133"/>
    </location>
</feature>
<evidence type="ECO:0000313" key="2">
    <source>
        <dbReference type="EMBL" id="MFC6153659.1"/>
    </source>
</evidence>
<protein>
    <submittedName>
        <fullName evidence="2">HNH endonuclease</fullName>
    </submittedName>
</protein>
<name>A0ABW1QYE0_9ACTN</name>
<gene>
    <name evidence="2" type="ORF">ACFPWU_08290</name>
</gene>
<accession>A0ABW1QYE0</accession>
<keyword evidence="3" id="KW-1185">Reference proteome</keyword>
<reference evidence="3" key="1">
    <citation type="journal article" date="2019" name="Int. J. Syst. Evol. Microbiol.">
        <title>The Global Catalogue of Microorganisms (GCM) 10K type strain sequencing project: providing services to taxonomists for standard genome sequencing and annotation.</title>
        <authorList>
            <consortium name="The Broad Institute Genomics Platform"/>
            <consortium name="The Broad Institute Genome Sequencing Center for Infectious Disease"/>
            <person name="Wu L."/>
            <person name="Ma J."/>
        </authorList>
    </citation>
    <scope>NUCLEOTIDE SEQUENCE [LARGE SCALE GENOMIC DNA]</scope>
    <source>
        <strain evidence="3">DFY28</strain>
    </source>
</reference>